<organism evidence="1 2">
    <name type="scientific">Sparassis crispa</name>
    <dbReference type="NCBI Taxonomy" id="139825"/>
    <lineage>
        <taxon>Eukaryota</taxon>
        <taxon>Fungi</taxon>
        <taxon>Dikarya</taxon>
        <taxon>Basidiomycota</taxon>
        <taxon>Agaricomycotina</taxon>
        <taxon>Agaricomycetes</taxon>
        <taxon>Polyporales</taxon>
        <taxon>Sparassidaceae</taxon>
        <taxon>Sparassis</taxon>
    </lineage>
</organism>
<dbReference type="RefSeq" id="XP_027616201.1">
    <property type="nucleotide sequence ID" value="XM_027760400.1"/>
</dbReference>
<reference evidence="1 2" key="1">
    <citation type="journal article" date="2018" name="Sci. Rep.">
        <title>Genome sequence of the cauliflower mushroom Sparassis crispa (Hanabiratake) and its association with beneficial usage.</title>
        <authorList>
            <person name="Kiyama R."/>
            <person name="Furutani Y."/>
            <person name="Kawaguchi K."/>
            <person name="Nakanishi T."/>
        </authorList>
    </citation>
    <scope>NUCLEOTIDE SEQUENCE [LARGE SCALE GENOMIC DNA]</scope>
</reference>
<name>A0A401GSS6_9APHY</name>
<keyword evidence="2" id="KW-1185">Reference proteome</keyword>
<dbReference type="Proteomes" id="UP000287166">
    <property type="component" value="Unassembled WGS sequence"/>
</dbReference>
<dbReference type="GeneID" id="38782205"/>
<dbReference type="AlphaFoldDB" id="A0A401GSS6"/>
<protein>
    <submittedName>
        <fullName evidence="1">Uncharacterized protein</fullName>
    </submittedName>
</protein>
<evidence type="ECO:0000313" key="1">
    <source>
        <dbReference type="EMBL" id="GBE85288.1"/>
    </source>
</evidence>
<gene>
    <name evidence="1" type="ORF">SCP_0704750</name>
</gene>
<proteinExistence type="predicted"/>
<comment type="caution">
    <text evidence="1">The sequence shown here is derived from an EMBL/GenBank/DDBJ whole genome shotgun (WGS) entry which is preliminary data.</text>
</comment>
<evidence type="ECO:0000313" key="2">
    <source>
        <dbReference type="Proteomes" id="UP000287166"/>
    </source>
</evidence>
<accession>A0A401GSS6</accession>
<dbReference type="EMBL" id="BFAD01000007">
    <property type="protein sequence ID" value="GBE85288.1"/>
    <property type="molecule type" value="Genomic_DNA"/>
</dbReference>
<sequence>MGESEMYNSRGRILLELLGLGQAAVVERAQLSICGGEAVSGMDAAKEGADAVCRAGEEEVVYRFGVIVAGRAGLGGKAVDAEQMHVEGSMAHLELDEEASMMAGEGCNKSLKLGGRERWVYTGKHMATC</sequence>
<dbReference type="InParanoid" id="A0A401GSS6"/>